<comment type="caution">
    <text evidence="1">The sequence shown here is derived from an EMBL/GenBank/DDBJ whole genome shotgun (WGS) entry which is preliminary data.</text>
</comment>
<name>A0ABW8DBR9_9GAMM</name>
<evidence type="ECO:0000313" key="1">
    <source>
        <dbReference type="EMBL" id="MFJ1270169.1"/>
    </source>
</evidence>
<dbReference type="Pfam" id="PF01527">
    <property type="entry name" value="HTH_Tnp_1"/>
    <property type="match status" value="1"/>
</dbReference>
<dbReference type="RefSeq" id="WP_400188953.1">
    <property type="nucleotide sequence ID" value="NZ_JBGORX010000014.1"/>
</dbReference>
<protein>
    <submittedName>
        <fullName evidence="1">Transposase</fullName>
    </submittedName>
</protein>
<dbReference type="InterPro" id="IPR002514">
    <property type="entry name" value="Transposase_8"/>
</dbReference>
<proteinExistence type="predicted"/>
<evidence type="ECO:0000313" key="2">
    <source>
        <dbReference type="Proteomes" id="UP001615550"/>
    </source>
</evidence>
<sequence>MTIVHETYHSGVRISYVARKHGIPPSQLF</sequence>
<dbReference type="EMBL" id="JBGORX010000014">
    <property type="protein sequence ID" value="MFJ1270169.1"/>
    <property type="molecule type" value="Genomic_DNA"/>
</dbReference>
<gene>
    <name evidence="1" type="ORF">ACD661_16565</name>
</gene>
<organism evidence="1 2">
    <name type="scientific">Legionella lytica</name>
    <dbReference type="NCBI Taxonomy" id="96232"/>
    <lineage>
        <taxon>Bacteria</taxon>
        <taxon>Pseudomonadati</taxon>
        <taxon>Pseudomonadota</taxon>
        <taxon>Gammaproteobacteria</taxon>
        <taxon>Legionellales</taxon>
        <taxon>Legionellaceae</taxon>
        <taxon>Legionella</taxon>
    </lineage>
</organism>
<accession>A0ABW8DBR9</accession>
<dbReference type="Proteomes" id="UP001615550">
    <property type="component" value="Unassembled WGS sequence"/>
</dbReference>
<reference evidence="1 2" key="1">
    <citation type="submission" date="2024-08" db="EMBL/GenBank/DDBJ databases">
        <title>Draft Genome Sequence of Legionella lytica strain DSB2004, Isolated From a Fire Sprinkler System.</title>
        <authorList>
            <person name="Everhart A.D."/>
            <person name="Kidane D.T."/>
            <person name="Farone A.L."/>
            <person name="Farone M.B."/>
        </authorList>
    </citation>
    <scope>NUCLEOTIDE SEQUENCE [LARGE SCALE GENOMIC DNA]</scope>
    <source>
        <strain evidence="1 2">DSB2004</strain>
    </source>
</reference>
<keyword evidence="2" id="KW-1185">Reference proteome</keyword>